<gene>
    <name evidence="3" type="ORF">Q8852_01565</name>
</gene>
<evidence type="ECO:0008006" key="5">
    <source>
        <dbReference type="Google" id="ProtNLM"/>
    </source>
</evidence>
<keyword evidence="1" id="KW-0175">Coiled coil</keyword>
<keyword evidence="4" id="KW-1185">Reference proteome</keyword>
<feature type="coiled-coil region" evidence="1">
    <location>
        <begin position="641"/>
        <end position="709"/>
    </location>
</feature>
<dbReference type="Proteomes" id="UP001237011">
    <property type="component" value="Chromosome"/>
</dbReference>
<evidence type="ECO:0000256" key="1">
    <source>
        <dbReference type="SAM" id="Coils"/>
    </source>
</evidence>
<feature type="chain" id="PRO_5046605633" description="Lipoprotein" evidence="2">
    <location>
        <begin position="20"/>
        <end position="793"/>
    </location>
</feature>
<dbReference type="EMBL" id="CP132191">
    <property type="protein sequence ID" value="WLP85815.1"/>
    <property type="molecule type" value="Genomic_DNA"/>
</dbReference>
<name>A0ABY9HCA1_9MOLU</name>
<accession>A0ABY9HCA1</accession>
<feature type="signal peptide" evidence="2">
    <location>
        <begin position="1"/>
        <end position="19"/>
    </location>
</feature>
<protein>
    <recommendedName>
        <fullName evidence="5">Lipoprotein</fullName>
    </recommendedName>
</protein>
<proteinExistence type="predicted"/>
<keyword evidence="2" id="KW-0732">Signal</keyword>
<reference evidence="3" key="1">
    <citation type="submission" date="2023-08" db="EMBL/GenBank/DDBJ databases">
        <title>Complete genome sequence of Mycoplasma seminis 2200.</title>
        <authorList>
            <person name="Spergser J."/>
        </authorList>
    </citation>
    <scope>NUCLEOTIDE SEQUENCE [LARGE SCALE GENOMIC DNA]</scope>
    <source>
        <strain evidence="3">2200</strain>
    </source>
</reference>
<dbReference type="RefSeq" id="WP_305938238.1">
    <property type="nucleotide sequence ID" value="NZ_CP132191.1"/>
</dbReference>
<dbReference type="PROSITE" id="PS51257">
    <property type="entry name" value="PROKAR_LIPOPROTEIN"/>
    <property type="match status" value="1"/>
</dbReference>
<evidence type="ECO:0000256" key="2">
    <source>
        <dbReference type="SAM" id="SignalP"/>
    </source>
</evidence>
<evidence type="ECO:0000313" key="4">
    <source>
        <dbReference type="Proteomes" id="UP001237011"/>
    </source>
</evidence>
<sequence length="793" mass="91613">MKKLYKNMFIALGSISALALPLTAISCSEKSKQTKENQNNLYKSVAALQDLGLKYVKNIADYYEKIILSTKNGVLKETADLTYAELSAGSTQKYEDDFFRFYNNIKDIKSLTPYITNKYYAVMSKITKGDISNPINYVQAINNSPKDIVDLFQNLGSTYFKILETYKKSNSDEGEKLLNEFAKINKVWENELKVYLFAVFYLQKEIKVFGMNDMTINLLHSKYVNDKNEAIARDIVNSTNEWNDKYINLINSFTFEQFKDTEKIFDTIKAYLKAMYDEFYSKISDKFYSIQASVLQARQSSDEFINAKKQYPIKYVFSDPSNPENNNKTNVFTTIQELKEKYKDNKKAIDSINALKKAYFENGVSLESPTLKNDFADTGESKIINLAYNTPNGISDTFSTWGKVYTRNSKTNQFDKNNDVSSTLVDTFNNSDAQYVIQVDPSDDFLNKIQVIYQVKTDFLKDFYNNTKHLVFNLNPTQTVNSRFIGENILFLNSYHNGLIDNYMEIGQWDKFIFFPQQAAIINSQQAIKGSIFIGLNQETYSKLFPTQNTSNSAELLKQKQKLESELVPLADSYFNVVKKFLIPLYDAKNNSNQSKEQYYEEQLSKIVTVKDNKNYITRSKLADALNNYKIFIESCPTLTNEQKQQEITKTQEQIEKTNKTLNDQITAANSEISKLQEKLKVEKDQAKIKELQDKIKAQEDNVTKTQQQLKDFDTLAKEEIQKINTKETKEEWLQKLNDFNIVFNLDSKDKILKTINETIDALTKPINEINKQLEDLNNSSNTDKKKIVIILM</sequence>
<organism evidence="3 4">
    <name type="scientific">Mycoplasma seminis</name>
    <dbReference type="NCBI Taxonomy" id="512749"/>
    <lineage>
        <taxon>Bacteria</taxon>
        <taxon>Bacillati</taxon>
        <taxon>Mycoplasmatota</taxon>
        <taxon>Mollicutes</taxon>
        <taxon>Mycoplasmataceae</taxon>
        <taxon>Mycoplasma</taxon>
    </lineage>
</organism>
<evidence type="ECO:0000313" key="3">
    <source>
        <dbReference type="EMBL" id="WLP85815.1"/>
    </source>
</evidence>